<dbReference type="OrthoDB" id="1742084at2759"/>
<dbReference type="SUPFAM" id="SSF47370">
    <property type="entry name" value="Bromodomain"/>
    <property type="match status" value="1"/>
</dbReference>
<dbReference type="PANTHER" id="PTHR15398">
    <property type="entry name" value="BROMODOMAIN-CONTAINING PROTEIN 8"/>
    <property type="match status" value="1"/>
</dbReference>
<comment type="caution">
    <text evidence="5">The sequence shown here is derived from an EMBL/GenBank/DDBJ whole genome shotgun (WGS) entry which is preliminary data.</text>
</comment>
<feature type="compositionally biased region" description="Basic and acidic residues" evidence="3">
    <location>
        <begin position="168"/>
        <end position="198"/>
    </location>
</feature>
<dbReference type="InterPro" id="IPR001487">
    <property type="entry name" value="Bromodomain"/>
</dbReference>
<protein>
    <recommendedName>
        <fullName evidence="4">Bromo domain-containing protein</fullName>
    </recommendedName>
</protein>
<sequence length="740" mass="82578">MIQGTVEKLESLYKRCISDFNSTAAEQKTEALEGSAESDIAENVSILGNQYISQIRERSILLDTRLRFLRDLVSKIDKDSIPYQQLEHLLKVSSSETFVKDFLDGTLDLQSVLNEAKNETEPAEPLGSLSVNNITKQSVTPQTVSIVQNEEIIQKPTEVDEKSQIIAESKNEQEEKETNTDFKDLKTKGLSLEHKNTTDEPSLTHQAEIQSSSDDKMDTEEPGNNVVEPISSNNLNVDLKSSEKASVSGISEDLNLPQDILISHDEVISNEPPALEKQDESMVVEDGVLENSPEQAQNEDKLVAEEPLPSISNENEPSKSDLLSEEFSKNDLALEESSRTNEVTDNLSEIEIKVEKLDTNSPLDESLIENTDNSISDLVENEISNKVSKSVVFEGAEENEPIEFESNIKPQVKIEPVEDIKIELNFDSEADSSVGEKSQSINQDNEKPSLQNDKLNLTPDKKDSFKASHLRRPSFELQQKRWKKNINNVWMDIYAHRLGSVFATAIKDFDAPRYSEAIKVPLDLKQIKNKIRDNEITSTSEFYRDILLMFQNSLMYNREDSEIYKMALEIIPDATKIIEQLSATEFTFSYSNPNSELGTVSSSSTPHFSHGLNSNLNYSGADIKTPTLRNKSSSALLGETPTPSQQSSRKSSKAENIEDIVGLGLNLDTGLNSESIASELDNSESTHNPGSGNDQSQEFQLDPNSKTKQNSNLPNPEPKSSQSPPSPKRKRTHRYKSSRG</sequence>
<name>A0A2T9ZBT3_9FUNG</name>
<gene>
    <name evidence="5" type="ORF">BB560_003511</name>
</gene>
<feature type="compositionally biased region" description="Polar residues" evidence="3">
    <location>
        <begin position="683"/>
        <end position="713"/>
    </location>
</feature>
<dbReference type="PRINTS" id="PR00503">
    <property type="entry name" value="BROMODOMAIN"/>
</dbReference>
<feature type="compositionally biased region" description="Polar residues" evidence="3">
    <location>
        <begin position="199"/>
        <end position="212"/>
    </location>
</feature>
<evidence type="ECO:0000313" key="6">
    <source>
        <dbReference type="Proteomes" id="UP000245609"/>
    </source>
</evidence>
<feature type="domain" description="Bromo" evidence="4">
    <location>
        <begin position="494"/>
        <end position="564"/>
    </location>
</feature>
<keyword evidence="6" id="KW-1185">Reference proteome</keyword>
<evidence type="ECO:0000256" key="3">
    <source>
        <dbReference type="SAM" id="MobiDB-lite"/>
    </source>
</evidence>
<dbReference type="GO" id="GO:0035267">
    <property type="term" value="C:NuA4 histone acetyltransferase complex"/>
    <property type="evidence" value="ECO:0007669"/>
    <property type="project" value="TreeGrafter"/>
</dbReference>
<accession>A0A2T9ZBT3</accession>
<evidence type="ECO:0000313" key="5">
    <source>
        <dbReference type="EMBL" id="PVV02046.1"/>
    </source>
</evidence>
<dbReference type="AlphaFoldDB" id="A0A2T9ZBT3"/>
<dbReference type="Gene3D" id="1.20.920.10">
    <property type="entry name" value="Bromodomain-like"/>
    <property type="match status" value="1"/>
</dbReference>
<dbReference type="Proteomes" id="UP000245609">
    <property type="component" value="Unassembled WGS sequence"/>
</dbReference>
<evidence type="ECO:0000259" key="4">
    <source>
        <dbReference type="PROSITE" id="PS50014"/>
    </source>
</evidence>
<feature type="compositionally biased region" description="Polar residues" evidence="3">
    <location>
        <begin position="435"/>
        <end position="455"/>
    </location>
</feature>
<dbReference type="GO" id="GO:0006325">
    <property type="term" value="P:chromatin organization"/>
    <property type="evidence" value="ECO:0007669"/>
    <property type="project" value="UniProtKB-ARBA"/>
</dbReference>
<dbReference type="SMART" id="SM00297">
    <property type="entry name" value="BROMO"/>
    <property type="match status" value="1"/>
</dbReference>
<dbReference type="PROSITE" id="PS50014">
    <property type="entry name" value="BROMODOMAIN_2"/>
    <property type="match status" value="1"/>
</dbReference>
<organism evidence="5 6">
    <name type="scientific">Smittium megazygosporum</name>
    <dbReference type="NCBI Taxonomy" id="133381"/>
    <lineage>
        <taxon>Eukaryota</taxon>
        <taxon>Fungi</taxon>
        <taxon>Fungi incertae sedis</taxon>
        <taxon>Zoopagomycota</taxon>
        <taxon>Kickxellomycotina</taxon>
        <taxon>Harpellomycetes</taxon>
        <taxon>Harpellales</taxon>
        <taxon>Legeriomycetaceae</taxon>
        <taxon>Smittium</taxon>
    </lineage>
</organism>
<feature type="region of interest" description="Disordered" evidence="3">
    <location>
        <begin position="632"/>
        <end position="656"/>
    </location>
</feature>
<dbReference type="EMBL" id="MBFS01000640">
    <property type="protein sequence ID" value="PVV02046.1"/>
    <property type="molecule type" value="Genomic_DNA"/>
</dbReference>
<proteinExistence type="predicted"/>
<feature type="compositionally biased region" description="Polar residues" evidence="3">
    <location>
        <begin position="632"/>
        <end position="649"/>
    </location>
</feature>
<feature type="region of interest" description="Disordered" evidence="3">
    <location>
        <begin position="287"/>
        <end position="345"/>
    </location>
</feature>
<dbReference type="PANTHER" id="PTHR15398:SF4">
    <property type="entry name" value="BROMODOMAIN-CONTAINING PROTEIN 8 ISOFORM X1"/>
    <property type="match status" value="1"/>
</dbReference>
<dbReference type="InterPro" id="IPR036427">
    <property type="entry name" value="Bromodomain-like_sf"/>
</dbReference>
<dbReference type="Pfam" id="PF00439">
    <property type="entry name" value="Bromodomain"/>
    <property type="match status" value="1"/>
</dbReference>
<keyword evidence="1 2" id="KW-0103">Bromodomain</keyword>
<evidence type="ECO:0000256" key="1">
    <source>
        <dbReference type="ARBA" id="ARBA00023117"/>
    </source>
</evidence>
<feature type="compositionally biased region" description="Basic residues" evidence="3">
    <location>
        <begin position="727"/>
        <end position="740"/>
    </location>
</feature>
<feature type="region of interest" description="Disordered" evidence="3">
    <location>
        <begin position="428"/>
        <end position="463"/>
    </location>
</feature>
<dbReference type="STRING" id="133381.A0A2T9ZBT3"/>
<reference evidence="5 6" key="1">
    <citation type="journal article" date="2018" name="MBio">
        <title>Comparative Genomics Reveals the Core Gene Toolbox for the Fungus-Insect Symbiosis.</title>
        <authorList>
            <person name="Wang Y."/>
            <person name="Stata M."/>
            <person name="Wang W."/>
            <person name="Stajich J.E."/>
            <person name="White M.M."/>
            <person name="Moncalvo J.M."/>
        </authorList>
    </citation>
    <scope>NUCLEOTIDE SEQUENCE [LARGE SCALE GENOMIC DNA]</scope>
    <source>
        <strain evidence="5 6">SC-DP-2</strain>
    </source>
</reference>
<feature type="region of interest" description="Disordered" evidence="3">
    <location>
        <begin position="679"/>
        <end position="740"/>
    </location>
</feature>
<evidence type="ECO:0000256" key="2">
    <source>
        <dbReference type="PROSITE-ProRule" id="PRU00035"/>
    </source>
</evidence>
<feature type="region of interest" description="Disordered" evidence="3">
    <location>
        <begin position="168"/>
        <end position="237"/>
    </location>
</feature>